<proteinExistence type="inferred from homology"/>
<comment type="caution">
    <text evidence="12">The sequence shown here is derived from an EMBL/GenBank/DDBJ whole genome shotgun (WGS) entry which is preliminary data.</text>
</comment>
<dbReference type="PROSITE" id="PS51318">
    <property type="entry name" value="TAT"/>
    <property type="match status" value="1"/>
</dbReference>
<dbReference type="Pfam" id="PF07731">
    <property type="entry name" value="Cu-oxidase_2"/>
    <property type="match status" value="1"/>
</dbReference>
<evidence type="ECO:0000256" key="5">
    <source>
        <dbReference type="ARBA" id="ARBA00038978"/>
    </source>
</evidence>
<dbReference type="EC" id="1.16.3.4" evidence="5"/>
<dbReference type="GO" id="GO:0005507">
    <property type="term" value="F:copper ion binding"/>
    <property type="evidence" value="ECO:0007669"/>
    <property type="project" value="InterPro"/>
</dbReference>
<dbReference type="PROSITE" id="PS00079">
    <property type="entry name" value="MULTICOPPER_OXIDASE1"/>
    <property type="match status" value="1"/>
</dbReference>
<keyword evidence="4" id="KW-0560">Oxidoreductase</keyword>
<name>A0A2P8CJA7_9ACTN</name>
<comment type="catalytic activity">
    <reaction evidence="9">
        <text>4 Cu(+) + O2 + 4 H(+) = 4 Cu(2+) + 2 H2O</text>
        <dbReference type="Rhea" id="RHEA:30083"/>
        <dbReference type="ChEBI" id="CHEBI:15377"/>
        <dbReference type="ChEBI" id="CHEBI:15378"/>
        <dbReference type="ChEBI" id="CHEBI:15379"/>
        <dbReference type="ChEBI" id="CHEBI:29036"/>
        <dbReference type="ChEBI" id="CHEBI:49552"/>
        <dbReference type="EC" id="1.16.3.4"/>
    </reaction>
    <physiologicalReaction direction="left-to-right" evidence="9">
        <dbReference type="Rhea" id="RHEA:30084"/>
    </physiologicalReaction>
</comment>
<feature type="domain" description="Plastocyanin-like" evidence="11">
    <location>
        <begin position="78"/>
        <end position="215"/>
    </location>
</feature>
<dbReference type="Proteomes" id="UP000240542">
    <property type="component" value="Unassembled WGS sequence"/>
</dbReference>
<feature type="domain" description="Plastocyanin-like" evidence="10">
    <location>
        <begin position="417"/>
        <end position="523"/>
    </location>
</feature>
<dbReference type="PANTHER" id="PTHR48267">
    <property type="entry name" value="CUPREDOXIN SUPERFAMILY PROTEIN"/>
    <property type="match status" value="1"/>
</dbReference>
<evidence type="ECO:0000256" key="4">
    <source>
        <dbReference type="ARBA" id="ARBA00023002"/>
    </source>
</evidence>
<dbReference type="InterPro" id="IPR033138">
    <property type="entry name" value="Cu_oxidase_CS"/>
</dbReference>
<keyword evidence="3" id="KW-0479">Metal-binding</keyword>
<dbReference type="OrthoDB" id="345021at2"/>
<dbReference type="CDD" id="cd14448">
    <property type="entry name" value="CuRO_2_BOD_CotA_like"/>
    <property type="match status" value="1"/>
</dbReference>
<dbReference type="InterPro" id="IPR008972">
    <property type="entry name" value="Cupredoxin"/>
</dbReference>
<gene>
    <name evidence="12" type="ORF">CLV63_13848</name>
</gene>
<evidence type="ECO:0000259" key="11">
    <source>
        <dbReference type="Pfam" id="PF07732"/>
    </source>
</evidence>
<evidence type="ECO:0000256" key="7">
    <source>
        <dbReference type="ARBA" id="ARBA00042896"/>
    </source>
</evidence>
<evidence type="ECO:0000313" key="13">
    <source>
        <dbReference type="Proteomes" id="UP000240542"/>
    </source>
</evidence>
<evidence type="ECO:0000256" key="9">
    <source>
        <dbReference type="ARBA" id="ARBA00048092"/>
    </source>
</evidence>
<sequence length="524" mass="56817">MSGPSRRRFLGLAGGAGVLLAAGAAGPRLVGRAAATGELLGSAVPLPAPFQVPLPVPAVLAPVAKDADADRYEIVQRQTTAEILPGLRTPIWGYQGTFPGPTIESRSGRTAVVRHRNELPVPTVVHLHGGRTPPDSDGYATDLVLPADGTHAAFSHGGHTGMRDPDATVTRGEREYRYPLRQQAATLWYHDHRMDFTGPAVYRGLAGFHIVRDDEEDALPLPRGERELPLMITDRAFAADGSMRYPSVDPSLTTLPGVEEPYVEGVLGDVILVNGAPWPVAEVSAARHRLRVLNASNARRYDLALDPPPPGGGAFTQIGADQGLLAAPRVHGHLPIAPAERYDLVVDFGRYPVGTEVTLVNRLGTGTTARVMRFRVARRGAEDSRVPDRLADVAPLDRAQAAVTRDFSFRGGRVGDRHGWTVNGEPYAPTRIDARPRLGAVEIWRFVADLHHPIHLHLVHFHVLSRGGRAPGPYDAGRKDTVDLRPGEAVEVIARFDGYRGRYMFHCHNAEHEDMGMMANFATV</sequence>
<organism evidence="12 13">
    <name type="scientific">Murinocardiopsis flavida</name>
    <dbReference type="NCBI Taxonomy" id="645275"/>
    <lineage>
        <taxon>Bacteria</taxon>
        <taxon>Bacillati</taxon>
        <taxon>Actinomycetota</taxon>
        <taxon>Actinomycetes</taxon>
        <taxon>Streptosporangiales</taxon>
        <taxon>Nocardiopsidaceae</taxon>
        <taxon>Murinocardiopsis</taxon>
    </lineage>
</organism>
<dbReference type="EMBL" id="PYGA01000038">
    <property type="protein sequence ID" value="PSK85049.1"/>
    <property type="molecule type" value="Genomic_DNA"/>
</dbReference>
<dbReference type="InterPro" id="IPR011706">
    <property type="entry name" value="Cu-oxidase_C"/>
</dbReference>
<dbReference type="RefSeq" id="WP_106586901.1">
    <property type="nucleotide sequence ID" value="NZ_PYGA01000038.1"/>
</dbReference>
<dbReference type="Gene3D" id="2.60.40.420">
    <property type="entry name" value="Cupredoxins - blue copper proteins"/>
    <property type="match status" value="3"/>
</dbReference>
<comment type="similarity">
    <text evidence="1">Belongs to the multicopper oxidase family.</text>
</comment>
<dbReference type="InterPro" id="IPR045087">
    <property type="entry name" value="Cu-oxidase_fam"/>
</dbReference>
<dbReference type="InterPro" id="IPR011707">
    <property type="entry name" value="Cu-oxidase-like_N"/>
</dbReference>
<evidence type="ECO:0000256" key="6">
    <source>
        <dbReference type="ARBA" id="ARBA00041027"/>
    </source>
</evidence>
<keyword evidence="12" id="KW-0167">Capsid protein</keyword>
<dbReference type="AlphaFoldDB" id="A0A2P8CJA7"/>
<dbReference type="PANTHER" id="PTHR48267:SF1">
    <property type="entry name" value="BILIRUBIN OXIDASE"/>
    <property type="match status" value="1"/>
</dbReference>
<protein>
    <recommendedName>
        <fullName evidence="6">Multicopper oxidase CueO</fullName>
        <ecNumber evidence="5">1.16.3.4</ecNumber>
    </recommendedName>
    <alternativeName>
        <fullName evidence="7">Copper efflux oxidase</fullName>
    </alternativeName>
    <alternativeName>
        <fullName evidence="8">Cuprous oxidase</fullName>
    </alternativeName>
</protein>
<dbReference type="Pfam" id="PF07732">
    <property type="entry name" value="Cu-oxidase_3"/>
    <property type="match status" value="1"/>
</dbReference>
<reference evidence="12 13" key="1">
    <citation type="submission" date="2018-03" db="EMBL/GenBank/DDBJ databases">
        <title>Genomic Encyclopedia of Archaeal and Bacterial Type Strains, Phase II (KMG-II): from individual species to whole genera.</title>
        <authorList>
            <person name="Goeker M."/>
        </authorList>
    </citation>
    <scope>NUCLEOTIDE SEQUENCE [LARGE SCALE GENOMIC DNA]</scope>
    <source>
        <strain evidence="12 13">DSM 45312</strain>
    </source>
</reference>
<keyword evidence="12" id="KW-0946">Virion</keyword>
<evidence type="ECO:0000256" key="3">
    <source>
        <dbReference type="ARBA" id="ARBA00022723"/>
    </source>
</evidence>
<keyword evidence="13" id="KW-1185">Reference proteome</keyword>
<dbReference type="PROSITE" id="PS00080">
    <property type="entry name" value="MULTICOPPER_OXIDASE2"/>
    <property type="match status" value="1"/>
</dbReference>
<dbReference type="InterPro" id="IPR006311">
    <property type="entry name" value="TAT_signal"/>
</dbReference>
<accession>A0A2P8CJA7</accession>
<evidence type="ECO:0000259" key="10">
    <source>
        <dbReference type="Pfam" id="PF07731"/>
    </source>
</evidence>
<evidence type="ECO:0000256" key="2">
    <source>
        <dbReference type="ARBA" id="ARBA00011245"/>
    </source>
</evidence>
<dbReference type="GO" id="GO:0016491">
    <property type="term" value="F:oxidoreductase activity"/>
    <property type="evidence" value="ECO:0007669"/>
    <property type="project" value="UniProtKB-KW"/>
</dbReference>
<dbReference type="SUPFAM" id="SSF49503">
    <property type="entry name" value="Cupredoxins"/>
    <property type="match status" value="3"/>
</dbReference>
<evidence type="ECO:0000256" key="8">
    <source>
        <dbReference type="ARBA" id="ARBA00043090"/>
    </source>
</evidence>
<comment type="subunit">
    <text evidence="2">Monomer.</text>
</comment>
<dbReference type="InterPro" id="IPR002355">
    <property type="entry name" value="Cu_oxidase_Cu_BS"/>
</dbReference>
<evidence type="ECO:0000313" key="12">
    <source>
        <dbReference type="EMBL" id="PSK85049.1"/>
    </source>
</evidence>
<evidence type="ECO:0000256" key="1">
    <source>
        <dbReference type="ARBA" id="ARBA00010609"/>
    </source>
</evidence>